<sequence length="304" mass="34110">MNFDAVIKASAQSVTSKVKNTAARDRILSFIGTKDQAFFGNLTYIHGMLFAAEQGRSEQFIEDLHKLAAAVELYALSFDIFDDLEDQDNFSEPWMQIPPGEALNLSTLIYTISLQMIAETDRSGLLIPLVNNYSINAMTGQHEDLTGSADTEEACLEMMKRKSGSLIAMASMIGTMYSYGSEIPVVHEYAVQIGIAAQTENDFRDLFQLHKSDLSAQKNTLALLYIKRQFNETSKELLEFIESGKTFEKQYGDMKTYKEVLLKSGVTHYLNVMKQIAIQKATTAMNNLPLTTDRIEILKSHLIK</sequence>
<accession>A0ABS5LHV6</accession>
<organism evidence="2 3">
    <name type="scientific">Metabacillus flavus</name>
    <dbReference type="NCBI Taxonomy" id="2823519"/>
    <lineage>
        <taxon>Bacteria</taxon>
        <taxon>Bacillati</taxon>
        <taxon>Bacillota</taxon>
        <taxon>Bacilli</taxon>
        <taxon>Bacillales</taxon>
        <taxon>Bacillaceae</taxon>
        <taxon>Metabacillus</taxon>
    </lineage>
</organism>
<comment type="similarity">
    <text evidence="1">Belongs to the FPP/GGPP synthase family.</text>
</comment>
<keyword evidence="3" id="KW-1185">Reference proteome</keyword>
<dbReference type="SFLD" id="SFLDS00005">
    <property type="entry name" value="Isoprenoid_Synthase_Type_I"/>
    <property type="match status" value="1"/>
</dbReference>
<dbReference type="SUPFAM" id="SSF48576">
    <property type="entry name" value="Terpenoid synthases"/>
    <property type="match status" value="1"/>
</dbReference>
<name>A0ABS5LHV6_9BACI</name>
<dbReference type="CDD" id="cd00867">
    <property type="entry name" value="Trans_IPPS"/>
    <property type="match status" value="1"/>
</dbReference>
<dbReference type="RefSeq" id="WP_211560415.1">
    <property type="nucleotide sequence ID" value="NZ_JAGVRK010000001.1"/>
</dbReference>
<dbReference type="Pfam" id="PF00348">
    <property type="entry name" value="polyprenyl_synt"/>
    <property type="match status" value="1"/>
</dbReference>
<dbReference type="SFLD" id="SFLDG01211">
    <property type="entry name" value="Competence_Regulatory_Protein"/>
    <property type="match status" value="1"/>
</dbReference>
<comment type="caution">
    <text evidence="2">The sequence shown here is derived from an EMBL/GenBank/DDBJ whole genome shotgun (WGS) entry which is preliminary data.</text>
</comment>
<dbReference type="Gene3D" id="1.10.600.10">
    <property type="entry name" value="Farnesyl Diphosphate Synthase"/>
    <property type="match status" value="1"/>
</dbReference>
<keyword evidence="1" id="KW-0808">Transferase</keyword>
<dbReference type="InterPro" id="IPR008949">
    <property type="entry name" value="Isoprenoid_synthase_dom_sf"/>
</dbReference>
<dbReference type="InterPro" id="IPR033965">
    <property type="entry name" value="ComQ"/>
</dbReference>
<protein>
    <submittedName>
        <fullName evidence="2">Polyprenyl synthetase family protein</fullName>
    </submittedName>
</protein>
<dbReference type="InterPro" id="IPR000092">
    <property type="entry name" value="Polyprenyl_synt"/>
</dbReference>
<evidence type="ECO:0000256" key="1">
    <source>
        <dbReference type="RuleBase" id="RU004466"/>
    </source>
</evidence>
<reference evidence="2 3" key="1">
    <citation type="submission" date="2021-04" db="EMBL/GenBank/DDBJ databases">
        <title>Metabacillus sp. strain KIGAM252 whole genome sequence.</title>
        <authorList>
            <person name="Seo M.-J."/>
            <person name="Cho E.-S."/>
            <person name="Hwang C.Y."/>
            <person name="Yoon D.J."/>
        </authorList>
    </citation>
    <scope>NUCLEOTIDE SEQUENCE [LARGE SCALE GENOMIC DNA]</scope>
    <source>
        <strain evidence="2 3">KIGAM252</strain>
    </source>
</reference>
<dbReference type="EMBL" id="JAGVRK010000001">
    <property type="protein sequence ID" value="MBS2970331.1"/>
    <property type="molecule type" value="Genomic_DNA"/>
</dbReference>
<proteinExistence type="inferred from homology"/>
<evidence type="ECO:0000313" key="3">
    <source>
        <dbReference type="Proteomes" id="UP000682403"/>
    </source>
</evidence>
<dbReference type="Proteomes" id="UP000682403">
    <property type="component" value="Unassembled WGS sequence"/>
</dbReference>
<evidence type="ECO:0000313" key="2">
    <source>
        <dbReference type="EMBL" id="MBS2970331.1"/>
    </source>
</evidence>
<gene>
    <name evidence="2" type="ORF">J9317_16410</name>
</gene>